<accession>A0A2T6BAP6</accession>
<dbReference type="AlphaFoldDB" id="A0A2T6BAP6"/>
<dbReference type="EMBL" id="QBKP01000001">
    <property type="protein sequence ID" value="PTX53092.1"/>
    <property type="molecule type" value="Genomic_DNA"/>
</dbReference>
<dbReference type="InterPro" id="IPR013097">
    <property type="entry name" value="Dabb"/>
</dbReference>
<comment type="caution">
    <text evidence="2">The sequence shown here is derived from an EMBL/GenBank/DDBJ whole genome shotgun (WGS) entry which is preliminary data.</text>
</comment>
<evidence type="ECO:0000313" key="3">
    <source>
        <dbReference type="Proteomes" id="UP000244224"/>
    </source>
</evidence>
<sequence>MPAGKVIVSAEPSGICAGALVEESIDDVPTDEKAAIRADLEALREHVGGMGPVRFSANVSPEPFARGFTHSFTVDFDDEAARDAYLAHPEHQRAGARLVAALAGGTDGLLVIDLDLAATV</sequence>
<evidence type="ECO:0000259" key="1">
    <source>
        <dbReference type="PROSITE" id="PS51502"/>
    </source>
</evidence>
<dbReference type="Proteomes" id="UP000244224">
    <property type="component" value="Unassembled WGS sequence"/>
</dbReference>
<dbReference type="SUPFAM" id="SSF54909">
    <property type="entry name" value="Dimeric alpha+beta barrel"/>
    <property type="match status" value="1"/>
</dbReference>
<feature type="domain" description="Stress-response A/B barrel" evidence="1">
    <location>
        <begin position="15"/>
        <end position="114"/>
    </location>
</feature>
<name>A0A2T6BAP6_9RHOB</name>
<proteinExistence type="predicted"/>
<reference evidence="2 3" key="1">
    <citation type="submission" date="2018-04" db="EMBL/GenBank/DDBJ databases">
        <title>Genomic Encyclopedia of Archaeal and Bacterial Type Strains, Phase II (KMG-II): from individual species to whole genera.</title>
        <authorList>
            <person name="Goeker M."/>
        </authorList>
    </citation>
    <scope>NUCLEOTIDE SEQUENCE [LARGE SCALE GENOMIC DNA]</scope>
    <source>
        <strain evidence="2 3">DSM 21823</strain>
    </source>
</reference>
<protein>
    <submittedName>
        <fullName evidence="2">Stress responsive alpha/beta barrel protein</fullName>
    </submittedName>
</protein>
<dbReference type="Gene3D" id="3.30.70.100">
    <property type="match status" value="1"/>
</dbReference>
<dbReference type="Pfam" id="PF07876">
    <property type="entry name" value="Dabb"/>
    <property type="match status" value="1"/>
</dbReference>
<organism evidence="2 3">
    <name type="scientific">Gemmobacter caeni</name>
    <dbReference type="NCBI Taxonomy" id="589035"/>
    <lineage>
        <taxon>Bacteria</taxon>
        <taxon>Pseudomonadati</taxon>
        <taxon>Pseudomonadota</taxon>
        <taxon>Alphaproteobacteria</taxon>
        <taxon>Rhodobacterales</taxon>
        <taxon>Paracoccaceae</taxon>
        <taxon>Gemmobacter</taxon>
    </lineage>
</organism>
<dbReference type="PROSITE" id="PS51502">
    <property type="entry name" value="S_R_A_B_BARREL"/>
    <property type="match status" value="1"/>
</dbReference>
<dbReference type="InterPro" id="IPR011008">
    <property type="entry name" value="Dimeric_a/b-barrel"/>
</dbReference>
<keyword evidence="3" id="KW-1185">Reference proteome</keyword>
<dbReference type="SMART" id="SM00886">
    <property type="entry name" value="Dabb"/>
    <property type="match status" value="1"/>
</dbReference>
<gene>
    <name evidence="2" type="ORF">C8N34_1012</name>
</gene>
<evidence type="ECO:0000313" key="2">
    <source>
        <dbReference type="EMBL" id="PTX53092.1"/>
    </source>
</evidence>